<comment type="function">
    <text evidence="13">The RuvA-RuvB-RuvC complex processes Holliday junction (HJ) DNA during genetic recombination and DNA repair. Endonuclease that resolves HJ intermediates. Cleaves cruciform DNA by making single-stranded nicks across the HJ at symmetrical positions within the homologous arms, yielding a 5'-phosphate and a 3'-hydroxyl group; requires a central core of homology in the junction. The consensus cleavage sequence is 5'-(A/T)TT(C/G)-3'. Cleavage occurs on the 3'-side of the TT dinucleotide at the point of strand exchange. HJ branch migration catalyzed by RuvA-RuvB allows RuvC to scan DNA until it finds its consensus sequence, where it cleaves and resolves the cruciform DNA.</text>
</comment>
<dbReference type="GO" id="GO:0006281">
    <property type="term" value="P:DNA repair"/>
    <property type="evidence" value="ECO:0007669"/>
    <property type="project" value="UniProtKB-UniRule"/>
</dbReference>
<dbReference type="GO" id="GO:0003677">
    <property type="term" value="F:DNA binding"/>
    <property type="evidence" value="ECO:0007669"/>
    <property type="project" value="UniProtKB-KW"/>
</dbReference>
<feature type="active site" evidence="13">
    <location>
        <position position="138"/>
    </location>
</feature>
<dbReference type="GO" id="GO:0000287">
    <property type="term" value="F:magnesium ion binding"/>
    <property type="evidence" value="ECO:0007669"/>
    <property type="project" value="UniProtKB-UniRule"/>
</dbReference>
<comment type="similarity">
    <text evidence="1 13">Belongs to the RuvC family.</text>
</comment>
<feature type="active site" evidence="13">
    <location>
        <position position="7"/>
    </location>
</feature>
<keyword evidence="6 13" id="KW-0227">DNA damage</keyword>
<evidence type="ECO:0000256" key="2">
    <source>
        <dbReference type="ARBA" id="ARBA00022490"/>
    </source>
</evidence>
<dbReference type="InterPro" id="IPR002176">
    <property type="entry name" value="X-over_junc_endoDNase_RuvC"/>
</dbReference>
<dbReference type="EMBL" id="VDUZ01000060">
    <property type="protein sequence ID" value="TXL70395.1"/>
    <property type="molecule type" value="Genomic_DNA"/>
</dbReference>
<sequence>MRLIGLDPGLRNTGWGVIDAEGNRLVHVANGVVHSDEDRPLAQRLCQLFDGIAAVIGQWQPREAAVEETFVNKNPASTLKLGQARGAVLMAPAKLGLPVLEYGANHIKKSVVGAGHAEKRQVEMMVRRLLPGCDATADAADALAVAICHAHHRGTAGKWTTAAVMAGAEGGDVGAVRGGRVGAGRGKSGLRGSTTAWHNALLARAASRTSGR</sequence>
<evidence type="ECO:0000256" key="6">
    <source>
        <dbReference type="ARBA" id="ARBA00022763"/>
    </source>
</evidence>
<evidence type="ECO:0000256" key="1">
    <source>
        <dbReference type="ARBA" id="ARBA00009518"/>
    </source>
</evidence>
<keyword evidence="4 13" id="KW-0479">Metal-binding</keyword>
<dbReference type="FunFam" id="3.30.420.10:FF:000002">
    <property type="entry name" value="Crossover junction endodeoxyribonuclease RuvC"/>
    <property type="match status" value="1"/>
</dbReference>
<dbReference type="GO" id="GO:0009432">
    <property type="term" value="P:SOS response"/>
    <property type="evidence" value="ECO:0007669"/>
    <property type="project" value="UniProtKB-ARBA"/>
</dbReference>
<dbReference type="EC" id="3.1.21.10" evidence="13 14"/>
<feature type="active site" evidence="13">
    <location>
        <position position="67"/>
    </location>
</feature>
<keyword evidence="11 13" id="KW-0234">DNA repair</keyword>
<evidence type="ECO:0000256" key="10">
    <source>
        <dbReference type="ARBA" id="ARBA00023172"/>
    </source>
</evidence>
<dbReference type="Pfam" id="PF02075">
    <property type="entry name" value="RuvC"/>
    <property type="match status" value="1"/>
</dbReference>
<dbReference type="InterPro" id="IPR012337">
    <property type="entry name" value="RNaseH-like_sf"/>
</dbReference>
<evidence type="ECO:0000256" key="14">
    <source>
        <dbReference type="NCBIfam" id="TIGR00228"/>
    </source>
</evidence>
<accession>A0A5C8PBG7</accession>
<evidence type="ECO:0000313" key="15">
    <source>
        <dbReference type="EMBL" id="TXL70395.1"/>
    </source>
</evidence>
<dbReference type="PANTHER" id="PTHR30194">
    <property type="entry name" value="CROSSOVER JUNCTION ENDODEOXYRIBONUCLEASE RUVC"/>
    <property type="match status" value="1"/>
</dbReference>
<keyword evidence="10 13" id="KW-0233">DNA recombination</keyword>
<dbReference type="HAMAP" id="MF_00034">
    <property type="entry name" value="RuvC"/>
    <property type="match status" value="1"/>
</dbReference>
<comment type="cofactor">
    <cofactor evidence="13">
        <name>Mg(2+)</name>
        <dbReference type="ChEBI" id="CHEBI:18420"/>
    </cofactor>
    <text evidence="13">Binds 2 Mg(2+) ion per subunit.</text>
</comment>
<dbReference type="Gene3D" id="3.30.420.10">
    <property type="entry name" value="Ribonuclease H-like superfamily/Ribonuclease H"/>
    <property type="match status" value="1"/>
</dbReference>
<dbReference type="Proteomes" id="UP000321638">
    <property type="component" value="Unassembled WGS sequence"/>
</dbReference>
<dbReference type="GO" id="GO:0005737">
    <property type="term" value="C:cytoplasm"/>
    <property type="evidence" value="ECO:0007669"/>
    <property type="project" value="UniProtKB-SubCell"/>
</dbReference>
<evidence type="ECO:0000256" key="12">
    <source>
        <dbReference type="ARBA" id="ARBA00029354"/>
    </source>
</evidence>
<evidence type="ECO:0000256" key="9">
    <source>
        <dbReference type="ARBA" id="ARBA00023125"/>
    </source>
</evidence>
<evidence type="ECO:0000313" key="16">
    <source>
        <dbReference type="Proteomes" id="UP000321638"/>
    </source>
</evidence>
<dbReference type="PRINTS" id="PR00696">
    <property type="entry name" value="RSOLVASERUVC"/>
</dbReference>
<organism evidence="15 16">
    <name type="scientific">Vineibacter terrae</name>
    <dbReference type="NCBI Taxonomy" id="2586908"/>
    <lineage>
        <taxon>Bacteria</taxon>
        <taxon>Pseudomonadati</taxon>
        <taxon>Pseudomonadota</taxon>
        <taxon>Alphaproteobacteria</taxon>
        <taxon>Hyphomicrobiales</taxon>
        <taxon>Vineibacter</taxon>
    </lineage>
</organism>
<evidence type="ECO:0000256" key="11">
    <source>
        <dbReference type="ARBA" id="ARBA00023204"/>
    </source>
</evidence>
<keyword evidence="2 13" id="KW-0963">Cytoplasm</keyword>
<gene>
    <name evidence="13 15" type="primary">ruvC</name>
    <name evidence="15" type="ORF">FHP25_34760</name>
</gene>
<proteinExistence type="inferred from homology"/>
<keyword evidence="3 13" id="KW-0540">Nuclease</keyword>
<dbReference type="AlphaFoldDB" id="A0A5C8PBG7"/>
<dbReference type="CDD" id="cd16962">
    <property type="entry name" value="RuvC"/>
    <property type="match status" value="1"/>
</dbReference>
<dbReference type="PANTHER" id="PTHR30194:SF3">
    <property type="entry name" value="CROSSOVER JUNCTION ENDODEOXYRIBONUCLEASE RUVC"/>
    <property type="match status" value="1"/>
</dbReference>
<name>A0A5C8PBG7_9HYPH</name>
<evidence type="ECO:0000256" key="3">
    <source>
        <dbReference type="ARBA" id="ARBA00022722"/>
    </source>
</evidence>
<keyword evidence="16" id="KW-1185">Reference proteome</keyword>
<dbReference type="OrthoDB" id="9805499at2"/>
<comment type="subcellular location">
    <subcellularLocation>
        <location evidence="13">Cytoplasm</location>
    </subcellularLocation>
</comment>
<comment type="subunit">
    <text evidence="13">Homodimer which binds Holliday junction (HJ) DNA. The HJ becomes 2-fold symmetrical on binding to RuvC with unstacked arms; it has a different conformation from HJ DNA in complex with RuvA. In the full resolvosome a probable DNA-RuvA(4)-RuvB(12)-RuvC(2) complex forms which resolves the HJ.</text>
</comment>
<dbReference type="InterPro" id="IPR036397">
    <property type="entry name" value="RNaseH_sf"/>
</dbReference>
<comment type="catalytic activity">
    <reaction evidence="12 13">
        <text>Endonucleolytic cleavage at a junction such as a reciprocal single-stranded crossover between two homologous DNA duplexes (Holliday junction).</text>
        <dbReference type="EC" id="3.1.21.10"/>
    </reaction>
</comment>
<feature type="binding site" evidence="13">
    <location>
        <position position="67"/>
    </location>
    <ligand>
        <name>Mg(2+)</name>
        <dbReference type="ChEBI" id="CHEBI:18420"/>
        <label>2</label>
    </ligand>
</feature>
<keyword evidence="5 13" id="KW-0255">Endonuclease</keyword>
<evidence type="ECO:0000256" key="7">
    <source>
        <dbReference type="ARBA" id="ARBA00022801"/>
    </source>
</evidence>
<reference evidence="15 16" key="1">
    <citation type="submission" date="2019-06" db="EMBL/GenBank/DDBJ databases">
        <title>New taxonomy in bacterial strain CC-CFT640, isolated from vineyard.</title>
        <authorList>
            <person name="Lin S.-Y."/>
            <person name="Tsai C.-F."/>
            <person name="Young C.-C."/>
        </authorList>
    </citation>
    <scope>NUCLEOTIDE SEQUENCE [LARGE SCALE GENOMIC DNA]</scope>
    <source>
        <strain evidence="15 16">CC-CFT640</strain>
    </source>
</reference>
<evidence type="ECO:0000256" key="4">
    <source>
        <dbReference type="ARBA" id="ARBA00022723"/>
    </source>
</evidence>
<evidence type="ECO:0000256" key="8">
    <source>
        <dbReference type="ARBA" id="ARBA00022842"/>
    </source>
</evidence>
<evidence type="ECO:0000256" key="5">
    <source>
        <dbReference type="ARBA" id="ARBA00022759"/>
    </source>
</evidence>
<evidence type="ECO:0000256" key="13">
    <source>
        <dbReference type="HAMAP-Rule" id="MF_00034"/>
    </source>
</evidence>
<keyword evidence="7 13" id="KW-0378">Hydrolase</keyword>
<feature type="binding site" evidence="13">
    <location>
        <position position="7"/>
    </location>
    <ligand>
        <name>Mg(2+)</name>
        <dbReference type="ChEBI" id="CHEBI:18420"/>
        <label>1</label>
    </ligand>
</feature>
<feature type="binding site" evidence="13">
    <location>
        <position position="138"/>
    </location>
    <ligand>
        <name>Mg(2+)</name>
        <dbReference type="ChEBI" id="CHEBI:18420"/>
        <label>1</label>
    </ligand>
</feature>
<dbReference type="NCBIfam" id="TIGR00228">
    <property type="entry name" value="ruvC"/>
    <property type="match status" value="1"/>
</dbReference>
<dbReference type="GO" id="GO:0008821">
    <property type="term" value="F:crossover junction DNA endonuclease activity"/>
    <property type="evidence" value="ECO:0007669"/>
    <property type="project" value="UniProtKB-UniRule"/>
</dbReference>
<comment type="caution">
    <text evidence="15">The sequence shown here is derived from an EMBL/GenBank/DDBJ whole genome shotgun (WGS) entry which is preliminary data.</text>
</comment>
<keyword evidence="8 13" id="KW-0460">Magnesium</keyword>
<dbReference type="SUPFAM" id="SSF53098">
    <property type="entry name" value="Ribonuclease H-like"/>
    <property type="match status" value="1"/>
</dbReference>
<keyword evidence="9 13" id="KW-0238">DNA-binding</keyword>
<protein>
    <recommendedName>
        <fullName evidence="13 14">Crossover junction endodeoxyribonuclease RuvC</fullName>
        <ecNumber evidence="13 14">3.1.21.10</ecNumber>
    </recommendedName>
    <alternativeName>
        <fullName evidence="13">Holliday junction nuclease RuvC</fullName>
    </alternativeName>
    <alternativeName>
        <fullName evidence="13">Holliday junction resolvase RuvC</fullName>
    </alternativeName>
</protein>
<dbReference type="GO" id="GO:0048476">
    <property type="term" value="C:Holliday junction resolvase complex"/>
    <property type="evidence" value="ECO:0007669"/>
    <property type="project" value="UniProtKB-UniRule"/>
</dbReference>
<dbReference type="GO" id="GO:0006310">
    <property type="term" value="P:DNA recombination"/>
    <property type="evidence" value="ECO:0007669"/>
    <property type="project" value="UniProtKB-UniRule"/>
</dbReference>